<feature type="transmembrane region" description="Helical" evidence="16">
    <location>
        <begin position="168"/>
        <end position="187"/>
    </location>
</feature>
<keyword evidence="18" id="KW-1185">Reference proteome</keyword>
<keyword evidence="10" id="KW-0443">Lipid metabolism</keyword>
<dbReference type="PROSITE" id="PS00379">
    <property type="entry name" value="CDP_ALCOHOL_P_TRANSF"/>
    <property type="match status" value="1"/>
</dbReference>
<accession>Q74BX1</accession>
<dbReference type="eggNOG" id="COG1183">
    <property type="taxonomic scope" value="Bacteria"/>
</dbReference>
<comment type="subcellular location">
    <subcellularLocation>
        <location evidence="2">Endomembrane system</location>
        <topology evidence="2">Multi-pass membrane protein</topology>
    </subcellularLocation>
</comment>
<keyword evidence="11 16" id="KW-0472">Membrane</keyword>
<dbReference type="InterPro" id="IPR004533">
    <property type="entry name" value="CDP-diaglyc--ser_O-PTrfase"/>
</dbReference>
<dbReference type="OrthoDB" id="9777147at2"/>
<feature type="transmembrane region" description="Helical" evidence="16">
    <location>
        <begin position="199"/>
        <end position="215"/>
    </location>
</feature>
<keyword evidence="8 16" id="KW-0812">Transmembrane</keyword>
<feature type="transmembrane region" description="Helical" evidence="16">
    <location>
        <begin position="136"/>
        <end position="156"/>
    </location>
</feature>
<reference evidence="17 18" key="1">
    <citation type="journal article" date="2003" name="Science">
        <title>Genome of Geobacter sulfurreducens: metal reduction in subsurface environments.</title>
        <authorList>
            <person name="Methe B.A."/>
            <person name="Nelson K.E."/>
            <person name="Eisen J.A."/>
            <person name="Paulsen I.T."/>
            <person name="Nelson W."/>
            <person name="Heidelberg J.F."/>
            <person name="Wu D."/>
            <person name="Wu M."/>
            <person name="Ward N."/>
            <person name="Beanan M.J."/>
            <person name="Dodson R.J."/>
            <person name="Madupu R."/>
            <person name="Brinkac L.M."/>
            <person name="Daugherty S.C."/>
            <person name="DeBoy R.T."/>
            <person name="Durkin A.S."/>
            <person name="Gwinn M."/>
            <person name="Kolonay J.F."/>
            <person name="Sullivan S.A."/>
            <person name="Haft D.H."/>
            <person name="Selengut J."/>
            <person name="Davidsen T.M."/>
            <person name="Zafar N."/>
            <person name="White O."/>
            <person name="Tran B."/>
            <person name="Romero C."/>
            <person name="Forberger H.A."/>
            <person name="Weidman J."/>
            <person name="Khouri H."/>
            <person name="Feldblyum T.V."/>
            <person name="Utterback T.R."/>
            <person name="Van Aken S.E."/>
            <person name="Lovley D.R."/>
            <person name="Fraser C.M."/>
        </authorList>
    </citation>
    <scope>NUCLEOTIDE SEQUENCE [LARGE SCALE GENOMIC DNA]</scope>
    <source>
        <strain evidence="18">ATCC 51573 / DSM 12127 / PCA</strain>
    </source>
</reference>
<evidence type="ECO:0000256" key="7">
    <source>
        <dbReference type="ARBA" id="ARBA00022679"/>
    </source>
</evidence>
<dbReference type="STRING" id="243231.GSU1907"/>
<dbReference type="InterPro" id="IPR000462">
    <property type="entry name" value="CDP-OH_P_trans"/>
</dbReference>
<evidence type="ECO:0000256" key="3">
    <source>
        <dbReference type="ARBA" id="ARBA00010441"/>
    </source>
</evidence>
<dbReference type="InterPro" id="IPR050324">
    <property type="entry name" value="CDP-alcohol_PTase-I"/>
</dbReference>
<evidence type="ECO:0000256" key="12">
    <source>
        <dbReference type="ARBA" id="ARBA00023209"/>
    </source>
</evidence>
<keyword evidence="13" id="KW-1208">Phospholipid metabolism</keyword>
<evidence type="ECO:0000256" key="16">
    <source>
        <dbReference type="SAM" id="Phobius"/>
    </source>
</evidence>
<evidence type="ECO:0000313" key="17">
    <source>
        <dbReference type="EMBL" id="AAR35283.2"/>
    </source>
</evidence>
<evidence type="ECO:0000313" key="18">
    <source>
        <dbReference type="Proteomes" id="UP000000577"/>
    </source>
</evidence>
<evidence type="ECO:0000256" key="1">
    <source>
        <dbReference type="ARBA" id="ARBA00000287"/>
    </source>
</evidence>
<evidence type="ECO:0000256" key="8">
    <source>
        <dbReference type="ARBA" id="ARBA00022692"/>
    </source>
</evidence>
<dbReference type="PANTHER" id="PTHR14269">
    <property type="entry name" value="CDP-DIACYLGLYCEROL--GLYCEROL-3-PHOSPHATE 3-PHOSPHATIDYLTRANSFERASE-RELATED"/>
    <property type="match status" value="1"/>
</dbReference>
<evidence type="ECO:0000256" key="9">
    <source>
        <dbReference type="ARBA" id="ARBA00022989"/>
    </source>
</evidence>
<dbReference type="Gene3D" id="1.20.120.1760">
    <property type="match status" value="1"/>
</dbReference>
<feature type="transmembrane region" description="Helical" evidence="16">
    <location>
        <begin position="16"/>
        <end position="37"/>
    </location>
</feature>
<dbReference type="Proteomes" id="UP000000577">
    <property type="component" value="Chromosome"/>
</dbReference>
<proteinExistence type="inferred from homology"/>
<dbReference type="InterPro" id="IPR048254">
    <property type="entry name" value="CDP_ALCOHOL_P_TRANSF_CS"/>
</dbReference>
<keyword evidence="9 16" id="KW-1133">Transmembrane helix</keyword>
<feature type="transmembrane region" description="Helical" evidence="16">
    <location>
        <begin position="105"/>
        <end position="124"/>
    </location>
</feature>
<keyword evidence="12" id="KW-0594">Phospholipid biosynthesis</keyword>
<evidence type="ECO:0000256" key="2">
    <source>
        <dbReference type="ARBA" id="ARBA00004127"/>
    </source>
</evidence>
<evidence type="ECO:0000256" key="5">
    <source>
        <dbReference type="ARBA" id="ARBA00017171"/>
    </source>
</evidence>
<dbReference type="InterPro" id="IPR043130">
    <property type="entry name" value="CDP-OH_PTrfase_TM_dom"/>
</dbReference>
<comment type="catalytic activity">
    <reaction evidence="1">
        <text>a CDP-1,2-diacyl-sn-glycerol + L-serine = a 1,2-diacyl-sn-glycero-3-phospho-L-serine + CMP + H(+)</text>
        <dbReference type="Rhea" id="RHEA:16913"/>
        <dbReference type="ChEBI" id="CHEBI:15378"/>
        <dbReference type="ChEBI" id="CHEBI:33384"/>
        <dbReference type="ChEBI" id="CHEBI:57262"/>
        <dbReference type="ChEBI" id="CHEBI:58332"/>
        <dbReference type="ChEBI" id="CHEBI:60377"/>
        <dbReference type="EC" id="2.7.8.8"/>
    </reaction>
</comment>
<dbReference type="GO" id="GO:0008654">
    <property type="term" value="P:phospholipid biosynthetic process"/>
    <property type="evidence" value="ECO:0007669"/>
    <property type="project" value="UniProtKB-KW"/>
</dbReference>
<dbReference type="PANTHER" id="PTHR14269:SF61">
    <property type="entry name" value="CDP-DIACYLGLYCEROL--SERINE O-PHOSPHATIDYLTRANSFERASE"/>
    <property type="match status" value="1"/>
</dbReference>
<dbReference type="PATRIC" id="fig|243231.5.peg.1945"/>
<comment type="similarity">
    <text evidence="3 15">Belongs to the CDP-alcohol phosphatidyltransferase class-I family.</text>
</comment>
<evidence type="ECO:0000256" key="10">
    <source>
        <dbReference type="ARBA" id="ARBA00023098"/>
    </source>
</evidence>
<dbReference type="AlphaFoldDB" id="Q74BX1"/>
<evidence type="ECO:0000256" key="6">
    <source>
        <dbReference type="ARBA" id="ARBA00022516"/>
    </source>
</evidence>
<organism evidence="17 18">
    <name type="scientific">Geobacter sulfurreducens (strain ATCC 51573 / DSM 12127 / PCA)</name>
    <dbReference type="NCBI Taxonomy" id="243231"/>
    <lineage>
        <taxon>Bacteria</taxon>
        <taxon>Pseudomonadati</taxon>
        <taxon>Thermodesulfobacteriota</taxon>
        <taxon>Desulfuromonadia</taxon>
        <taxon>Geobacterales</taxon>
        <taxon>Geobacteraceae</taxon>
        <taxon>Geobacter</taxon>
    </lineage>
</organism>
<gene>
    <name evidence="17" type="primary">pssA</name>
    <name evidence="17" type="ordered locus">GSU1907</name>
</gene>
<dbReference type="KEGG" id="gsu:GSU1907"/>
<evidence type="ECO:0000256" key="4">
    <source>
        <dbReference type="ARBA" id="ARBA00013174"/>
    </source>
</evidence>
<dbReference type="EC" id="2.7.8.8" evidence="4"/>
<dbReference type="HOGENOM" id="CLU_049944_2_0_7"/>
<dbReference type="GO" id="GO:0003882">
    <property type="term" value="F:CDP-diacylglycerol-serine O-phosphatidyltransferase activity"/>
    <property type="evidence" value="ECO:0007669"/>
    <property type="project" value="UniProtKB-EC"/>
</dbReference>
<evidence type="ECO:0000256" key="15">
    <source>
        <dbReference type="RuleBase" id="RU003750"/>
    </source>
</evidence>
<dbReference type="RefSeq" id="WP_010942552.1">
    <property type="nucleotide sequence ID" value="NC_002939.5"/>
</dbReference>
<dbReference type="NCBIfam" id="TIGR00473">
    <property type="entry name" value="pssA"/>
    <property type="match status" value="1"/>
</dbReference>
<keyword evidence="6" id="KW-0444">Lipid biosynthesis</keyword>
<evidence type="ECO:0000256" key="13">
    <source>
        <dbReference type="ARBA" id="ARBA00023264"/>
    </source>
</evidence>
<feature type="transmembrane region" description="Helical" evidence="16">
    <location>
        <begin position="221"/>
        <end position="240"/>
    </location>
</feature>
<dbReference type="EnsemblBacteria" id="AAR35283">
    <property type="protein sequence ID" value="AAR35283"/>
    <property type="gene ID" value="GSU1907"/>
</dbReference>
<dbReference type="GO" id="GO:0016020">
    <property type="term" value="C:membrane"/>
    <property type="evidence" value="ECO:0007669"/>
    <property type="project" value="InterPro"/>
</dbReference>
<name>Q74BX1_GEOSL</name>
<sequence length="259" mass="28972">MNGEKIDMSESMRKGIYILPNLFTTGSLFAGFYGMVATMNGDFKTAALWVLISSIFDGLDGKVARLTGTSSKFGVEYDSLADVVAFGVAPGLLMYKWALQPFGRLGWLAAFLFVVCGALRLARFNVQVNTVENKRFVGLPIPAAASMVSATVLLFYHFGWPSSYKKVAILALIYLLAFLMVSSFRYYSFKDPELIKRQPFAMLVLAVLLLIVIAAEPVVMLFVIFFCYTFSGIIGFFMSLPRRRRLEKALHHRHAKDDH</sequence>
<evidence type="ECO:0000256" key="14">
    <source>
        <dbReference type="ARBA" id="ARBA00032361"/>
    </source>
</evidence>
<reference evidence="17 18" key="2">
    <citation type="journal article" date="2012" name="BMC Genomics">
        <title>Comparative genomic analysis of Geobacter sulfurreducens KN400, a strain with enhanced capacity for extracellular electron transfer and electricity production.</title>
        <authorList>
            <person name="Butler J.E."/>
            <person name="Young N.D."/>
            <person name="Aklujkar M."/>
            <person name="Lovley D.R."/>
        </authorList>
    </citation>
    <scope>NUCLEOTIDE SEQUENCE [LARGE SCALE GENOMIC DNA]</scope>
    <source>
        <strain evidence="18">ATCC 51573 / DSM 12127 / PCA</strain>
    </source>
</reference>
<evidence type="ECO:0000256" key="11">
    <source>
        <dbReference type="ARBA" id="ARBA00023136"/>
    </source>
</evidence>
<dbReference type="GO" id="GO:0012505">
    <property type="term" value="C:endomembrane system"/>
    <property type="evidence" value="ECO:0007669"/>
    <property type="project" value="UniProtKB-SubCell"/>
</dbReference>
<dbReference type="InParanoid" id="Q74BX1"/>
<dbReference type="EMBL" id="AE017180">
    <property type="protein sequence ID" value="AAR35283.2"/>
    <property type="molecule type" value="Genomic_DNA"/>
</dbReference>
<protein>
    <recommendedName>
        <fullName evidence="5">CDP-diacylglycerol--serine O-phosphatidyltransferase</fullName>
        <ecNumber evidence="4">2.7.8.8</ecNumber>
    </recommendedName>
    <alternativeName>
        <fullName evidence="14">Phosphatidylserine synthase</fullName>
    </alternativeName>
</protein>
<keyword evidence="7 15" id="KW-0808">Transferase</keyword>
<dbReference type="Pfam" id="PF01066">
    <property type="entry name" value="CDP-OH_P_transf"/>
    <property type="match status" value="1"/>
</dbReference>